<name>A0ABW7ZXY1_9ACTN</name>
<dbReference type="Gene3D" id="1.10.260.40">
    <property type="entry name" value="lambda repressor-like DNA-binding domains"/>
    <property type="match status" value="1"/>
</dbReference>
<dbReference type="SMART" id="SM00530">
    <property type="entry name" value="HTH_XRE"/>
    <property type="match status" value="1"/>
</dbReference>
<evidence type="ECO:0000313" key="2">
    <source>
        <dbReference type="EMBL" id="MFI7439414.1"/>
    </source>
</evidence>
<dbReference type="InterPro" id="IPR001387">
    <property type="entry name" value="Cro/C1-type_HTH"/>
</dbReference>
<keyword evidence="3" id="KW-1185">Reference proteome</keyword>
<organism evidence="2 3">
    <name type="scientific">Nonomuraea indica</name>
    <dbReference type="NCBI Taxonomy" id="1581193"/>
    <lineage>
        <taxon>Bacteria</taxon>
        <taxon>Bacillati</taxon>
        <taxon>Actinomycetota</taxon>
        <taxon>Actinomycetes</taxon>
        <taxon>Streptosporangiales</taxon>
        <taxon>Streptosporangiaceae</taxon>
        <taxon>Nonomuraea</taxon>
    </lineage>
</organism>
<evidence type="ECO:0000259" key="1">
    <source>
        <dbReference type="PROSITE" id="PS50943"/>
    </source>
</evidence>
<accession>A0ABW7ZXY1</accession>
<dbReference type="Proteomes" id="UP001612928">
    <property type="component" value="Unassembled WGS sequence"/>
</dbReference>
<dbReference type="SUPFAM" id="SSF47413">
    <property type="entry name" value="lambda repressor-like DNA-binding domains"/>
    <property type="match status" value="1"/>
</dbReference>
<proteinExistence type="predicted"/>
<dbReference type="RefSeq" id="WP_397018995.1">
    <property type="nucleotide sequence ID" value="NZ_JBITMB010000001.1"/>
</dbReference>
<dbReference type="InterPro" id="IPR010982">
    <property type="entry name" value="Lambda_DNA-bd_dom_sf"/>
</dbReference>
<comment type="caution">
    <text evidence="2">The sequence shown here is derived from an EMBL/GenBank/DDBJ whole genome shotgun (WGS) entry which is preliminary data.</text>
</comment>
<dbReference type="CDD" id="cd00093">
    <property type="entry name" value="HTH_XRE"/>
    <property type="match status" value="1"/>
</dbReference>
<sequence>MPEATPNERLRNWRQQAGLTRAEMAKMVNLSKSGIKHNLACDEERIRRWEAGEVTWPREPYRLALAEVTHLDPEDLGFTPTRRTRMPTNAHITAGSITTAPRATTLVGLGEDEKDLRRREFVGLTGAALFSAVLSQPEPAQSAEQDIERIAAVLVDYSTPADGPIDIEALASAVAAAKRNYQACRYAEVTAKLPVLLRRLRAGCASLHGDDRLRAHALCAEAYHVTASILLKQEDKGLAWLAADRSVQAAHASQSPLMIGSSSRIITHALMDGGHHRAATDNARGAAQRMDADLSAPSPDDLSIYGSLLLRGAIAAANTGHRHNTAELLDEAAEAGTRLGHDANHMWTAFGPNNVLCHRVNVALRFGDAGTAIDYARQVELDKLPINERKATLLLDTSRAFLMWNQHDKALHILRAAGEIAPEEITGRPAALRLVRDILATAPISVRREAHEYAATLGVIA</sequence>
<reference evidence="2 3" key="1">
    <citation type="submission" date="2024-10" db="EMBL/GenBank/DDBJ databases">
        <title>The Natural Products Discovery Center: Release of the First 8490 Sequenced Strains for Exploring Actinobacteria Biosynthetic Diversity.</title>
        <authorList>
            <person name="Kalkreuter E."/>
            <person name="Kautsar S.A."/>
            <person name="Yang D."/>
            <person name="Bader C.D."/>
            <person name="Teijaro C.N."/>
            <person name="Fluegel L."/>
            <person name="Davis C.M."/>
            <person name="Simpson J.R."/>
            <person name="Lauterbach L."/>
            <person name="Steele A.D."/>
            <person name="Gui C."/>
            <person name="Meng S."/>
            <person name="Li G."/>
            <person name="Viehrig K."/>
            <person name="Ye F."/>
            <person name="Su P."/>
            <person name="Kiefer A.F."/>
            <person name="Nichols A."/>
            <person name="Cepeda A.J."/>
            <person name="Yan W."/>
            <person name="Fan B."/>
            <person name="Jiang Y."/>
            <person name="Adhikari A."/>
            <person name="Zheng C.-J."/>
            <person name="Schuster L."/>
            <person name="Cowan T.M."/>
            <person name="Smanski M.J."/>
            <person name="Chevrette M.G."/>
            <person name="De Carvalho L.P.S."/>
            <person name="Shen B."/>
        </authorList>
    </citation>
    <scope>NUCLEOTIDE SEQUENCE [LARGE SCALE GENOMIC DNA]</scope>
    <source>
        <strain evidence="2 3">NPDC049503</strain>
    </source>
</reference>
<evidence type="ECO:0000313" key="3">
    <source>
        <dbReference type="Proteomes" id="UP001612928"/>
    </source>
</evidence>
<protein>
    <submittedName>
        <fullName evidence="2">Helix-turn-helix domain-containing protein</fullName>
    </submittedName>
</protein>
<gene>
    <name evidence="2" type="ORF">ACIBP5_05545</name>
</gene>
<dbReference type="EMBL" id="JBITMB010000001">
    <property type="protein sequence ID" value="MFI7439414.1"/>
    <property type="molecule type" value="Genomic_DNA"/>
</dbReference>
<feature type="domain" description="HTH cro/C1-type" evidence="1">
    <location>
        <begin position="10"/>
        <end position="76"/>
    </location>
</feature>
<dbReference type="PROSITE" id="PS50943">
    <property type="entry name" value="HTH_CROC1"/>
    <property type="match status" value="1"/>
</dbReference>